<proteinExistence type="predicted"/>
<dbReference type="AlphaFoldDB" id="A0A916ISG0"/>
<keyword evidence="2" id="KW-0732">Signal</keyword>
<evidence type="ECO:0000313" key="3">
    <source>
        <dbReference type="EMBL" id="CAG2142015.1"/>
    </source>
</evidence>
<dbReference type="RefSeq" id="WP_211947534.1">
    <property type="nucleotide sequence ID" value="NZ_CAJPUY010000008.1"/>
</dbReference>
<reference evidence="3" key="1">
    <citation type="submission" date="2021-03" db="EMBL/GenBank/DDBJ databases">
        <authorList>
            <person name="Peeters C."/>
        </authorList>
    </citation>
    <scope>NUCLEOTIDE SEQUENCE</scope>
    <source>
        <strain evidence="3">LMG 31506</strain>
    </source>
</reference>
<protein>
    <submittedName>
        <fullName evidence="3">Uncharacterized protein</fullName>
    </submittedName>
</protein>
<dbReference type="EMBL" id="CAJPUY010000008">
    <property type="protein sequence ID" value="CAG2142015.1"/>
    <property type="molecule type" value="Genomic_DNA"/>
</dbReference>
<sequence length="121" mass="12566">MTTPSESRGEPPSARTVLRRARRTMILLRVLGLCANSVALAQGTLPTPSAVTPEQKFPPGYLESVATGYDNGQAMPAAEGMAPVRVPQAGMTRVELPGVPPPMGQPRAVRTAAPAPAAPAR</sequence>
<name>A0A916ISG0_9BURK</name>
<evidence type="ECO:0000256" key="1">
    <source>
        <dbReference type="SAM" id="MobiDB-lite"/>
    </source>
</evidence>
<organism evidence="3 4">
    <name type="scientific">Cupriavidus yeoncheonensis</name>
    <dbReference type="NCBI Taxonomy" id="1462994"/>
    <lineage>
        <taxon>Bacteria</taxon>
        <taxon>Pseudomonadati</taxon>
        <taxon>Pseudomonadota</taxon>
        <taxon>Betaproteobacteria</taxon>
        <taxon>Burkholderiales</taxon>
        <taxon>Burkholderiaceae</taxon>
        <taxon>Cupriavidus</taxon>
    </lineage>
</organism>
<feature type="region of interest" description="Disordered" evidence="1">
    <location>
        <begin position="97"/>
        <end position="121"/>
    </location>
</feature>
<feature type="signal peptide" evidence="2">
    <location>
        <begin position="1"/>
        <end position="41"/>
    </location>
</feature>
<dbReference type="Proteomes" id="UP000672934">
    <property type="component" value="Unassembled WGS sequence"/>
</dbReference>
<feature type="chain" id="PRO_5037410748" evidence="2">
    <location>
        <begin position="42"/>
        <end position="121"/>
    </location>
</feature>
<comment type="caution">
    <text evidence="3">The sequence shown here is derived from an EMBL/GenBank/DDBJ whole genome shotgun (WGS) entry which is preliminary data.</text>
</comment>
<gene>
    <name evidence="3" type="ORF">LMG31506_02580</name>
</gene>
<evidence type="ECO:0000256" key="2">
    <source>
        <dbReference type="SAM" id="SignalP"/>
    </source>
</evidence>
<accession>A0A916ISG0</accession>
<feature type="compositionally biased region" description="Low complexity" evidence="1">
    <location>
        <begin position="106"/>
        <end position="121"/>
    </location>
</feature>
<evidence type="ECO:0000313" key="4">
    <source>
        <dbReference type="Proteomes" id="UP000672934"/>
    </source>
</evidence>
<keyword evidence="4" id="KW-1185">Reference proteome</keyword>